<dbReference type="InterPro" id="IPR003602">
    <property type="entry name" value="Topo_IA_DNA-bd_dom"/>
</dbReference>
<keyword evidence="3" id="KW-0238">DNA-binding</keyword>
<dbReference type="InterPro" id="IPR000380">
    <property type="entry name" value="Topo_IA"/>
</dbReference>
<dbReference type="GO" id="GO:0046872">
    <property type="term" value="F:metal ion binding"/>
    <property type="evidence" value="ECO:0007669"/>
    <property type="project" value="UniProtKB-KW"/>
</dbReference>
<dbReference type="Gene3D" id="1.10.245.10">
    <property type="entry name" value="SWIB/MDM2 domain"/>
    <property type="match status" value="1"/>
</dbReference>
<evidence type="ECO:0000313" key="7">
    <source>
        <dbReference type="EMBL" id="PCI75648.1"/>
    </source>
</evidence>
<dbReference type="PANTHER" id="PTHR42785">
    <property type="entry name" value="DNA TOPOISOMERASE, TYPE IA, CORE"/>
    <property type="match status" value="1"/>
</dbReference>
<dbReference type="Pfam" id="PF01131">
    <property type="entry name" value="Topoisom_bac"/>
    <property type="match status" value="1"/>
</dbReference>
<dbReference type="Pfam" id="PF01396">
    <property type="entry name" value="Zn_ribbon_Top1"/>
    <property type="match status" value="3"/>
</dbReference>
<name>A0A2A4WZ17_UNCAE</name>
<dbReference type="SMART" id="SM00151">
    <property type="entry name" value="SWIB"/>
    <property type="match status" value="1"/>
</dbReference>
<dbReference type="PRINTS" id="PR00417">
    <property type="entry name" value="PRTPISMRASEI"/>
</dbReference>
<evidence type="ECO:0000313" key="8">
    <source>
        <dbReference type="Proteomes" id="UP000218775"/>
    </source>
</evidence>
<gene>
    <name evidence="7" type="ORF">COB21_05460</name>
</gene>
<dbReference type="Gene3D" id="1.10.460.10">
    <property type="entry name" value="Topoisomerase I, domain 2"/>
    <property type="match status" value="1"/>
</dbReference>
<keyword evidence="1" id="KW-0479">Metal-binding</keyword>
<dbReference type="AlphaFoldDB" id="A0A2A4WZ17"/>
<dbReference type="InterPro" id="IPR023406">
    <property type="entry name" value="Topo_IA_AS"/>
</dbReference>
<dbReference type="InterPro" id="IPR023405">
    <property type="entry name" value="Topo_IA_core_domain"/>
</dbReference>
<dbReference type="Gene3D" id="1.10.290.10">
    <property type="entry name" value="Topoisomerase I, domain 4"/>
    <property type="match status" value="1"/>
</dbReference>
<dbReference type="InterPro" id="IPR013497">
    <property type="entry name" value="Topo_IA_cen"/>
</dbReference>
<keyword evidence="4 7" id="KW-0413">Isomerase</keyword>
<dbReference type="GO" id="GO:0005694">
    <property type="term" value="C:chromosome"/>
    <property type="evidence" value="ECO:0007669"/>
    <property type="project" value="InterPro"/>
</dbReference>
<dbReference type="InterPro" id="IPR013824">
    <property type="entry name" value="Topo_IA_cen_sub1"/>
</dbReference>
<protein>
    <submittedName>
        <fullName evidence="7">DNA topoisomerase 1</fullName>
    </submittedName>
</protein>
<dbReference type="Gene3D" id="3.30.65.10">
    <property type="entry name" value="Bacterial Topoisomerase I, domain 1"/>
    <property type="match status" value="2"/>
</dbReference>
<dbReference type="SUPFAM" id="SSF57783">
    <property type="entry name" value="Zinc beta-ribbon"/>
    <property type="match status" value="2"/>
</dbReference>
<dbReference type="GO" id="GO:0003917">
    <property type="term" value="F:DNA topoisomerase type I (single strand cut, ATP-independent) activity"/>
    <property type="evidence" value="ECO:0007669"/>
    <property type="project" value="InterPro"/>
</dbReference>
<proteinExistence type="predicted"/>
<comment type="caution">
    <text evidence="7">The sequence shown here is derived from an EMBL/GenBank/DDBJ whole genome shotgun (WGS) entry which is preliminary data.</text>
</comment>
<dbReference type="EMBL" id="NVUK01000043">
    <property type="protein sequence ID" value="PCI75648.1"/>
    <property type="molecule type" value="Genomic_DNA"/>
</dbReference>
<dbReference type="CDD" id="cd10567">
    <property type="entry name" value="SWIB-MDM2_like"/>
    <property type="match status" value="1"/>
</dbReference>
<dbReference type="InterPro" id="IPR013498">
    <property type="entry name" value="Topo_IA_Znf"/>
</dbReference>
<evidence type="ECO:0000256" key="1">
    <source>
        <dbReference type="ARBA" id="ARBA00022723"/>
    </source>
</evidence>
<dbReference type="PANTHER" id="PTHR42785:SF1">
    <property type="entry name" value="DNA TOPOISOMERASE"/>
    <property type="match status" value="1"/>
</dbReference>
<accession>A0A2A4WZ17</accession>
<feature type="domain" description="Topo IA-type catalytic" evidence="6">
    <location>
        <begin position="1"/>
        <end position="312"/>
    </location>
</feature>
<dbReference type="InterPro" id="IPR013826">
    <property type="entry name" value="Topo_IA_cen_sub3"/>
</dbReference>
<dbReference type="PROSITE" id="PS00396">
    <property type="entry name" value="TOPO_IA_1"/>
    <property type="match status" value="1"/>
</dbReference>
<feature type="domain" description="DM2" evidence="5">
    <location>
        <begin position="509"/>
        <end position="587"/>
    </location>
</feature>
<dbReference type="InterPro" id="IPR036885">
    <property type="entry name" value="SWIB_MDM2_dom_sf"/>
</dbReference>
<organism evidence="7 8">
    <name type="scientific">Aerophobetes bacterium</name>
    <dbReference type="NCBI Taxonomy" id="2030807"/>
    <lineage>
        <taxon>Bacteria</taxon>
        <taxon>Candidatus Aerophobota</taxon>
    </lineage>
</organism>
<dbReference type="SUPFAM" id="SSF56712">
    <property type="entry name" value="Prokaryotic type I DNA topoisomerase"/>
    <property type="match status" value="1"/>
</dbReference>
<feature type="non-terminal residue" evidence="7">
    <location>
        <position position="1"/>
    </location>
</feature>
<dbReference type="GO" id="GO:0006265">
    <property type="term" value="P:DNA topological change"/>
    <property type="evidence" value="ECO:0007669"/>
    <property type="project" value="InterPro"/>
</dbReference>
<evidence type="ECO:0000256" key="2">
    <source>
        <dbReference type="ARBA" id="ARBA00023029"/>
    </source>
</evidence>
<dbReference type="Pfam" id="PF02201">
    <property type="entry name" value="SWIB"/>
    <property type="match status" value="1"/>
</dbReference>
<dbReference type="NCBIfam" id="NF004966">
    <property type="entry name" value="PRK06319.1"/>
    <property type="match status" value="1"/>
</dbReference>
<dbReference type="Proteomes" id="UP000218775">
    <property type="component" value="Unassembled WGS sequence"/>
</dbReference>
<dbReference type="GO" id="GO:0003677">
    <property type="term" value="F:DNA binding"/>
    <property type="evidence" value="ECO:0007669"/>
    <property type="project" value="UniProtKB-KW"/>
</dbReference>
<dbReference type="InterPro" id="IPR003121">
    <property type="entry name" value="SWIB_MDM2_domain"/>
</dbReference>
<dbReference type="SMART" id="SM00437">
    <property type="entry name" value="TOP1Ac"/>
    <property type="match status" value="1"/>
</dbReference>
<dbReference type="CDD" id="cd00186">
    <property type="entry name" value="TOP1Ac"/>
    <property type="match status" value="1"/>
</dbReference>
<dbReference type="PROSITE" id="PS52039">
    <property type="entry name" value="TOPO_IA_2"/>
    <property type="match status" value="1"/>
</dbReference>
<dbReference type="PROSITE" id="PS51925">
    <property type="entry name" value="SWIB_MDM2"/>
    <property type="match status" value="1"/>
</dbReference>
<evidence type="ECO:0000256" key="3">
    <source>
        <dbReference type="ARBA" id="ARBA00023125"/>
    </source>
</evidence>
<sequence>FITSTLQQEASRHYGFSASRTMSIAQSLYEGVDMKALGSEGLITYMRTDSIRSAPEAIDAARKLISSTYGKEYLPDSAKHYVSKKNTQDAHEAIRPNDVLLTPDKVQDFLTLDQNKLYGLVYKRFVSSQMVPAIYDTLTCDIVTRDNLVLRTTGSIILFKGFLAVYEEKTDDDSETESKASEIGAKLPDLEEGQKLLLEQAHSDQSFTKPPPRFTEASLIKELEKQGIGRPSTYTSIMGKIQSRAYTTKERLTIKPTELGKIIAQMLESHFSIIMDIAFTANMERDLDSIAENKKDWKAFLATFWKQFDPVIQKAEKEAFVPKIATDIDCPKCGKKLQKIWSKNKYFYGCSNYPDCSFTVPIEALEFKKEDYADKFNWDQICPKCTAPMTIRFGRYGAFLGCSQYPDCNGIINIPKQGEKLAEDMPQCPAIGCDGRLVQRMSRWGKAFFSCSNYPDCNVIANSPEQVMDKYVNYPKTAYVKKVKKSAVKTAKGKKKVTKKKSTKKAAPRNMPKYKVSKELADVIGPDPIERTTATKKLWDYIKANNLQNPEKKREIVPDTKLAKVFGSKEGIDMMKLAGILTKHLEK</sequence>
<dbReference type="InterPro" id="IPR019835">
    <property type="entry name" value="SWIB_domain"/>
</dbReference>
<keyword evidence="2" id="KW-0799">Topoisomerase</keyword>
<evidence type="ECO:0000259" key="5">
    <source>
        <dbReference type="PROSITE" id="PS51925"/>
    </source>
</evidence>
<evidence type="ECO:0000259" key="6">
    <source>
        <dbReference type="PROSITE" id="PS52039"/>
    </source>
</evidence>
<reference evidence="8" key="1">
    <citation type="submission" date="2017-08" db="EMBL/GenBank/DDBJ databases">
        <title>A dynamic microbial community with high functional redundancy inhabits the cold, oxic subseafloor aquifer.</title>
        <authorList>
            <person name="Tully B.J."/>
            <person name="Wheat C.G."/>
            <person name="Glazer B.T."/>
            <person name="Huber J.A."/>
        </authorList>
    </citation>
    <scope>NUCLEOTIDE SEQUENCE [LARGE SCALE GENOMIC DNA]</scope>
</reference>
<dbReference type="SUPFAM" id="SSF47592">
    <property type="entry name" value="SWIB/MDM2 domain"/>
    <property type="match status" value="1"/>
</dbReference>
<evidence type="ECO:0000256" key="4">
    <source>
        <dbReference type="ARBA" id="ARBA00023235"/>
    </source>
</evidence>